<dbReference type="Gene3D" id="1.10.10.60">
    <property type="entry name" value="Homeodomain-like"/>
    <property type="match status" value="1"/>
</dbReference>
<evidence type="ECO:0000313" key="11">
    <source>
        <dbReference type="EMBL" id="CAA2626795.1"/>
    </source>
</evidence>
<dbReference type="PANTHER" id="PTHR11850">
    <property type="entry name" value="HOMEOBOX PROTEIN TRANSCRIPTION FACTORS"/>
    <property type="match status" value="1"/>
</dbReference>
<keyword evidence="5 8" id="KW-0371">Homeobox</keyword>
<dbReference type="GO" id="GO:0003677">
    <property type="term" value="F:DNA binding"/>
    <property type="evidence" value="ECO:0007669"/>
    <property type="project" value="UniProtKB-UniRule"/>
</dbReference>
<feature type="domain" description="Homeobox" evidence="10">
    <location>
        <begin position="473"/>
        <end position="536"/>
    </location>
</feature>
<dbReference type="EMBL" id="CACRZD030000009">
    <property type="protein sequence ID" value="CAA6666093.1"/>
    <property type="molecule type" value="Genomic_DNA"/>
</dbReference>
<evidence type="ECO:0000256" key="9">
    <source>
        <dbReference type="SAM" id="MobiDB-lite"/>
    </source>
</evidence>
<evidence type="ECO:0000256" key="1">
    <source>
        <dbReference type="ARBA" id="ARBA00004123"/>
    </source>
</evidence>
<dbReference type="PROSITE" id="PS50071">
    <property type="entry name" value="HOMEOBOX_2"/>
    <property type="match status" value="1"/>
</dbReference>
<evidence type="ECO:0000256" key="7">
    <source>
        <dbReference type="ARBA" id="ARBA00023242"/>
    </source>
</evidence>
<evidence type="ECO:0000256" key="4">
    <source>
        <dbReference type="ARBA" id="ARBA00023125"/>
    </source>
</evidence>
<dbReference type="Proteomes" id="UP001189122">
    <property type="component" value="Unassembled WGS sequence"/>
</dbReference>
<feature type="region of interest" description="Disordered" evidence="9">
    <location>
        <begin position="545"/>
        <end position="572"/>
    </location>
</feature>
<dbReference type="CDD" id="cd00086">
    <property type="entry name" value="homeodomain"/>
    <property type="match status" value="1"/>
</dbReference>
<dbReference type="SMART" id="SM00574">
    <property type="entry name" value="POX"/>
    <property type="match status" value="1"/>
</dbReference>
<evidence type="ECO:0000256" key="2">
    <source>
        <dbReference type="ARBA" id="ARBA00006454"/>
    </source>
</evidence>
<evidence type="ECO:0000256" key="3">
    <source>
        <dbReference type="ARBA" id="ARBA00023015"/>
    </source>
</evidence>
<dbReference type="InterPro" id="IPR006563">
    <property type="entry name" value="POX_dom"/>
</dbReference>
<dbReference type="SMART" id="SM00389">
    <property type="entry name" value="HOX"/>
    <property type="match status" value="1"/>
</dbReference>
<organism evidence="11">
    <name type="scientific">Spirodela intermedia</name>
    <name type="common">Intermediate duckweed</name>
    <dbReference type="NCBI Taxonomy" id="51605"/>
    <lineage>
        <taxon>Eukaryota</taxon>
        <taxon>Viridiplantae</taxon>
        <taxon>Streptophyta</taxon>
        <taxon>Embryophyta</taxon>
        <taxon>Tracheophyta</taxon>
        <taxon>Spermatophyta</taxon>
        <taxon>Magnoliopsida</taxon>
        <taxon>Liliopsida</taxon>
        <taxon>Araceae</taxon>
        <taxon>Lemnoideae</taxon>
        <taxon>Spirodela</taxon>
    </lineage>
</organism>
<dbReference type="Pfam" id="PF05920">
    <property type="entry name" value="Homeobox_KN"/>
    <property type="match status" value="1"/>
</dbReference>
<dbReference type="AlphaFoldDB" id="A0A7I8J9H5"/>
<feature type="DNA-binding region" description="Homeobox" evidence="8">
    <location>
        <begin position="475"/>
        <end position="537"/>
    </location>
</feature>
<proteinExistence type="inferred from homology"/>
<dbReference type="SUPFAM" id="SSF46689">
    <property type="entry name" value="Homeodomain-like"/>
    <property type="match status" value="1"/>
</dbReference>
<keyword evidence="6" id="KW-0804">Transcription</keyword>
<evidence type="ECO:0000256" key="6">
    <source>
        <dbReference type="ARBA" id="ARBA00023163"/>
    </source>
</evidence>
<dbReference type="Pfam" id="PF07526">
    <property type="entry name" value="POX"/>
    <property type="match status" value="1"/>
</dbReference>
<keyword evidence="3" id="KW-0805">Transcription regulation</keyword>
<dbReference type="EMBL" id="LR743596">
    <property type="protein sequence ID" value="CAA2626795.1"/>
    <property type="molecule type" value="Genomic_DNA"/>
</dbReference>
<comment type="subcellular location">
    <subcellularLocation>
        <location evidence="1 8">Nucleus</location>
    </subcellularLocation>
</comment>
<evidence type="ECO:0000313" key="12">
    <source>
        <dbReference type="Proteomes" id="UP001189122"/>
    </source>
</evidence>
<dbReference type="GO" id="GO:0006355">
    <property type="term" value="P:regulation of DNA-templated transcription"/>
    <property type="evidence" value="ECO:0007669"/>
    <property type="project" value="InterPro"/>
</dbReference>
<evidence type="ECO:0000256" key="8">
    <source>
        <dbReference type="PROSITE-ProRule" id="PRU00108"/>
    </source>
</evidence>
<keyword evidence="12" id="KW-1185">Reference proteome</keyword>
<name>A0A7I8J9H5_SPIIN</name>
<comment type="similarity">
    <text evidence="2">Belongs to the TALE/BELL homeobox family.</text>
</comment>
<dbReference type="InterPro" id="IPR009057">
    <property type="entry name" value="Homeodomain-like_sf"/>
</dbReference>
<evidence type="ECO:0000256" key="5">
    <source>
        <dbReference type="ARBA" id="ARBA00023155"/>
    </source>
</evidence>
<feature type="compositionally biased region" description="Basic and acidic residues" evidence="9">
    <location>
        <begin position="545"/>
        <end position="560"/>
    </location>
</feature>
<protein>
    <recommendedName>
        <fullName evidence="10">Homeobox domain-containing protein</fullName>
    </recommendedName>
</protein>
<keyword evidence="4 8" id="KW-0238">DNA-binding</keyword>
<dbReference type="InterPro" id="IPR050224">
    <property type="entry name" value="TALE_homeobox"/>
</dbReference>
<dbReference type="InterPro" id="IPR001356">
    <property type="entry name" value="HD"/>
</dbReference>
<reference evidence="11 12" key="1">
    <citation type="submission" date="2019-12" db="EMBL/GenBank/DDBJ databases">
        <authorList>
            <person name="Scholz U."/>
            <person name="Mascher M."/>
            <person name="Fiebig A."/>
        </authorList>
    </citation>
    <scope>NUCLEOTIDE SEQUENCE</scope>
</reference>
<dbReference type="InterPro" id="IPR008422">
    <property type="entry name" value="KN_HD"/>
</dbReference>
<sequence>MENEIFGISMPILSQTTVAMEDSLPHVGPGVIVPTDTLTNNSQTYLMGGYPLFSTLQEEAINSLHITGDGNAVNSQMAASSRLMSLSSSSFGNPDLREHLAESTLSAASIAGLLSGPPSSIPAEDIRASFISNGCRNRLNSSLSASDNCAFGAEDDAGILVPGRAVSGSNVRWSYDEQIGQQMLQARSLATVSPSYRVSSGSDSAWVSSKSSMISDDQYTYNVPGNELSLTLGSRQQPAMNMASVPDQCSEMSCSSLTQVTSKDNRYRDAAELQVSSNFFAILRMTHPLPGNEERTLECGSSGYVHFSQTLLGSRYLHVAHQILAEVTGHALEDQYKPDDSGYFCERGTSPLSSDEFRHDSAEIRAHEPKTVKAELFSMLQMIDQGYNECVDQVQNVIAAFRDATNSAPTQTPARFVLHTISALYRSLRERITSQMVLLGQQFSCEFMFEMEESLESSFLQKQWALQQLRNDHQSWRPQRGLPEKSVAVLRGWMFQNFLHPYPKDNEKQLLAIKSGLTRSQVSNWFINARVRLWKPMIEEMYQEMSKEGRSEEGTGEHRNNGGGASQRIRTG</sequence>
<evidence type="ECO:0000259" key="10">
    <source>
        <dbReference type="PROSITE" id="PS50071"/>
    </source>
</evidence>
<gene>
    <name evidence="11" type="ORF">SI7747_09012482</name>
</gene>
<accession>A0A7I8J9H5</accession>
<keyword evidence="7 8" id="KW-0539">Nucleus</keyword>
<dbReference type="GO" id="GO:0005634">
    <property type="term" value="C:nucleus"/>
    <property type="evidence" value="ECO:0007669"/>
    <property type="project" value="UniProtKB-SubCell"/>
</dbReference>